<accession>A0A6L2JDH0</accession>
<protein>
    <submittedName>
        <fullName evidence="2">Uncharacterized protein</fullName>
    </submittedName>
</protein>
<keyword evidence="1" id="KW-1133">Transmembrane helix</keyword>
<name>A0A6L2JDH0_TANCI</name>
<dbReference type="EMBL" id="BKCJ010000634">
    <property type="protein sequence ID" value="GEU34936.1"/>
    <property type="molecule type" value="Genomic_DNA"/>
</dbReference>
<keyword evidence="1" id="KW-0472">Membrane</keyword>
<organism evidence="2">
    <name type="scientific">Tanacetum cinerariifolium</name>
    <name type="common">Dalmatian daisy</name>
    <name type="synonym">Chrysanthemum cinerariifolium</name>
    <dbReference type="NCBI Taxonomy" id="118510"/>
    <lineage>
        <taxon>Eukaryota</taxon>
        <taxon>Viridiplantae</taxon>
        <taxon>Streptophyta</taxon>
        <taxon>Embryophyta</taxon>
        <taxon>Tracheophyta</taxon>
        <taxon>Spermatophyta</taxon>
        <taxon>Magnoliopsida</taxon>
        <taxon>eudicotyledons</taxon>
        <taxon>Gunneridae</taxon>
        <taxon>Pentapetalae</taxon>
        <taxon>asterids</taxon>
        <taxon>campanulids</taxon>
        <taxon>Asterales</taxon>
        <taxon>Asteraceae</taxon>
        <taxon>Asteroideae</taxon>
        <taxon>Anthemideae</taxon>
        <taxon>Anthemidinae</taxon>
        <taxon>Tanacetum</taxon>
    </lineage>
</organism>
<feature type="transmembrane region" description="Helical" evidence="1">
    <location>
        <begin position="332"/>
        <end position="351"/>
    </location>
</feature>
<evidence type="ECO:0000313" key="2">
    <source>
        <dbReference type="EMBL" id="GEU34936.1"/>
    </source>
</evidence>
<feature type="transmembrane region" description="Helical" evidence="1">
    <location>
        <begin position="281"/>
        <end position="303"/>
    </location>
</feature>
<evidence type="ECO:0000256" key="1">
    <source>
        <dbReference type="SAM" id="Phobius"/>
    </source>
</evidence>
<gene>
    <name evidence="2" type="ORF">Tci_006914</name>
</gene>
<comment type="caution">
    <text evidence="2">The sequence shown here is derived from an EMBL/GenBank/DDBJ whole genome shotgun (WGS) entry which is preliminary data.</text>
</comment>
<keyword evidence="1" id="KW-0812">Transmembrane</keyword>
<dbReference type="AlphaFoldDB" id="A0A6L2JDH0"/>
<sequence length="417" mass="47014">MHAKESVAEPTEEVIMDVADNTANIDVVNDVDQLQDDSVSKTYNAPKKNWFRESPRPHTYDTLTFDELMATPIDFFKFAKNHLKIDKLTKADLVGPVCKLLKGTCQSSIKLEYNMEEYNKAVSDQLDWENPKGDRFPFDLSKPLPLKAHPDMLLLVVQHNLFNLNGDAIVDLAVVLRMFTKRIVIQKRVEDVQLGVEIYQKKLNLTKPQKDFLGIYAKELYTLSFDPQRIVYEDLSNQKRIMQADELNRNSNSCNDGAYVSAEGETLGMSVELEGGVATDWFALLMGFLDLAAIGVFLAIMGIGPTAIKRIYRYNVQEDCFAMNYTSSSSSLDLAAIGVFLAIMGIGPAAIKRIYRYNVQEDCFAMNYTSSSSSLGANDFLCGYRPLKNEFITRERSKKYAVGEQPGLPADQRQSHR</sequence>
<proteinExistence type="predicted"/>
<reference evidence="2" key="1">
    <citation type="journal article" date="2019" name="Sci. Rep.">
        <title>Draft genome of Tanacetum cinerariifolium, the natural source of mosquito coil.</title>
        <authorList>
            <person name="Yamashiro T."/>
            <person name="Shiraishi A."/>
            <person name="Satake H."/>
            <person name="Nakayama K."/>
        </authorList>
    </citation>
    <scope>NUCLEOTIDE SEQUENCE</scope>
</reference>